<dbReference type="PANTHER" id="PTHR43394:SF18">
    <property type="entry name" value="ABC TRANSPORTER B FAMILY MEMBER 11-LIKE"/>
    <property type="match status" value="1"/>
</dbReference>
<evidence type="ECO:0000256" key="12">
    <source>
        <dbReference type="SAM" id="Phobius"/>
    </source>
</evidence>
<keyword evidence="16" id="KW-1185">Reference proteome</keyword>
<dbReference type="Pfam" id="PF00005">
    <property type="entry name" value="ABC_tran"/>
    <property type="match status" value="2"/>
</dbReference>
<dbReference type="SUPFAM" id="SSF52540">
    <property type="entry name" value="P-loop containing nucleoside triphosphate hydrolases"/>
    <property type="match status" value="2"/>
</dbReference>
<feature type="domain" description="ABC transporter" evidence="13">
    <location>
        <begin position="900"/>
        <end position="1137"/>
    </location>
</feature>
<dbReference type="Gene3D" id="1.20.1560.10">
    <property type="entry name" value="ABC transporter type 1, transmembrane domain"/>
    <property type="match status" value="3"/>
</dbReference>
<evidence type="ECO:0000259" key="14">
    <source>
        <dbReference type="PROSITE" id="PS50929"/>
    </source>
</evidence>
<dbReference type="GO" id="GO:0010329">
    <property type="term" value="F:auxin efflux transmembrane transporter activity"/>
    <property type="evidence" value="ECO:0007669"/>
    <property type="project" value="UniProtKB-ARBA"/>
</dbReference>
<feature type="transmembrane region" description="Helical" evidence="12">
    <location>
        <begin position="79"/>
        <end position="101"/>
    </location>
</feature>
<organism evidence="15 16">
    <name type="scientific">Dendrobium chrysotoxum</name>
    <name type="common">Orchid</name>
    <dbReference type="NCBI Taxonomy" id="161865"/>
    <lineage>
        <taxon>Eukaryota</taxon>
        <taxon>Viridiplantae</taxon>
        <taxon>Streptophyta</taxon>
        <taxon>Embryophyta</taxon>
        <taxon>Tracheophyta</taxon>
        <taxon>Spermatophyta</taxon>
        <taxon>Magnoliopsida</taxon>
        <taxon>Liliopsida</taxon>
        <taxon>Asparagales</taxon>
        <taxon>Orchidaceae</taxon>
        <taxon>Epidendroideae</taxon>
        <taxon>Malaxideae</taxon>
        <taxon>Dendrobiinae</taxon>
        <taxon>Dendrobium</taxon>
    </lineage>
</organism>
<evidence type="ECO:0000313" key="15">
    <source>
        <dbReference type="EMBL" id="KAH0433565.1"/>
    </source>
</evidence>
<keyword evidence="10" id="KW-0325">Glycoprotein</keyword>
<proteinExistence type="inferred from homology"/>
<dbReference type="EMBL" id="JAGFBR010000813">
    <property type="protein sequence ID" value="KAH0433565.1"/>
    <property type="molecule type" value="Genomic_DNA"/>
</dbReference>
<evidence type="ECO:0000256" key="6">
    <source>
        <dbReference type="ARBA" id="ARBA00022741"/>
    </source>
</evidence>
<dbReference type="FunFam" id="1.20.1560.10:FF:000009">
    <property type="entry name" value="ABC transporter B family member 1"/>
    <property type="match status" value="1"/>
</dbReference>
<name>A0AAV7FH59_DENCH</name>
<feature type="domain" description="ABC transmembrane type-1" evidence="14">
    <location>
        <begin position="579"/>
        <end position="862"/>
    </location>
</feature>
<keyword evidence="4 12" id="KW-0812">Transmembrane</keyword>
<dbReference type="CDD" id="cd03249">
    <property type="entry name" value="ABC_MTABC3_MDL1_MDL2"/>
    <property type="match status" value="2"/>
</dbReference>
<dbReference type="FunFam" id="1.20.1560.10:FF:000025">
    <property type="entry name" value="ABC transporter B family member 9"/>
    <property type="match status" value="1"/>
</dbReference>
<dbReference type="GO" id="GO:0015421">
    <property type="term" value="F:ABC-type oligopeptide transporter activity"/>
    <property type="evidence" value="ECO:0007669"/>
    <property type="project" value="TreeGrafter"/>
</dbReference>
<dbReference type="SMART" id="SM00382">
    <property type="entry name" value="AAA"/>
    <property type="match status" value="2"/>
</dbReference>
<evidence type="ECO:0000259" key="13">
    <source>
        <dbReference type="PROSITE" id="PS50893"/>
    </source>
</evidence>
<feature type="transmembrane region" description="Helical" evidence="12">
    <location>
        <begin position="577"/>
        <end position="599"/>
    </location>
</feature>
<dbReference type="GO" id="GO:0010328">
    <property type="term" value="F:auxin influx transmembrane transporter activity"/>
    <property type="evidence" value="ECO:0007669"/>
    <property type="project" value="UniProtKB-ARBA"/>
</dbReference>
<sequence>MATGERQVARIRNLYLKTILKQEIAFFDKETETGDVVGRMSGDSFLIQNAMGEKVGKFIQLISAFIGGSTVAFTRGWLLALVLLSIIPLAAVAVAIVFVIVSKMASKGQTAYAEAAVVVEQTIGSIRTVASFTGEDLSVDKYCKAVRKAYISSVHNGLATGLGLGTVMFLIFSAYSLAIWYGGKLILIEEKGYTGALVINVIVAIMISTFSLGQLPPCLLAFSAGQAAAYKMFETINRKPMIDAYDQTGKTLDDIRGDIEFRDVYFSYPVRPDEQIFRGFSLTIHSGTTVALVGESGCGKSTVISLILRFYDPQGGEALIDGIQIKDFQLRWLRGKMGLVSQEPVLFASSIGDNIAYGKDNATIDDIKAAVEIANASKFIDKMPKGLDTIVGEHGIQLSGGQKQRIAIARAILKDPRILLLDEATSALDVVSEQIVQEALNRIMINRTTVLVAHRLSTVRNADAIAVIGNGSIIEKGSHLELVKDPNGAYSQLIRLQGMFPSSDHVSVSDEDNVSLLIDGIEPLELSNHEDSSSAGFNLDTGADVQGSKSEQPKTAKHPKEVPLHHLAFLNEPEIPMLLLGSVFAIINGLLFPFYGVLWSSVINTYYQPPHILKKDSKLWSLVFLLFGVVSFVTYPAMSYFFAVAGSKLIRRIRLMTFEKIVNMEIAWFDDPENSSGAVGARLLTDATKVTNLVGDALALIVQSITTLTAGLVIAFVANWLLALIILAIVPLLGITGWLQMKFATGFSEDTKMMYEEASQVANDAVGSIRTVASFSAEEKVMELYMNKCEGHIKTGIKQGVISGIGYGVSFFILFCVYAICFYIGAHLVQDGKTTFRKVFQVFFSLSLTAIGISQSSPLATDSCKAKSAAASIFAILDRKSKINPSDDSGMTLETLEGHIEFSHVSFKYPSRPDVQVFQDFCLSIQSGKTVALVGASGSGKSTAIALLQRFYDPDSGHILLDGIELEKFKLKWLRKQMGLVSQEPVLFNDTIRVNIAYGKEGKATEAEILAAAEAANGHSFICSLQQGYNTMVGERGVQLSGGQKQRVAIARAIIKQPKILLLDEATSALDAESEGIVQDALDRVMVDRTTIVIAHRLTTIKNADLIAVVKNGVIIEKGNHDGLINMKDGAYASLVAFHSSST</sequence>
<dbReference type="Proteomes" id="UP000775213">
    <property type="component" value="Unassembled WGS sequence"/>
</dbReference>
<dbReference type="GO" id="GO:0005886">
    <property type="term" value="C:plasma membrane"/>
    <property type="evidence" value="ECO:0007669"/>
    <property type="project" value="UniProtKB-SubCell"/>
</dbReference>
<feature type="domain" description="ABC transmembrane type-1" evidence="14">
    <location>
        <begin position="1"/>
        <end position="224"/>
    </location>
</feature>
<comment type="similarity">
    <text evidence="2">Belongs to the ABC transporter superfamily. ABCB family. Multidrug resistance exporter (TC 3.A.1.201) subfamily.</text>
</comment>
<dbReference type="InterPro" id="IPR036640">
    <property type="entry name" value="ABC1_TM_sf"/>
</dbReference>
<evidence type="ECO:0000256" key="7">
    <source>
        <dbReference type="ARBA" id="ARBA00022840"/>
    </source>
</evidence>
<evidence type="ECO:0000256" key="8">
    <source>
        <dbReference type="ARBA" id="ARBA00022989"/>
    </source>
</evidence>
<dbReference type="FunFam" id="3.40.50.300:FF:000066">
    <property type="entry name" value="ABC transporter B family member 1"/>
    <property type="match status" value="2"/>
</dbReference>
<dbReference type="InterPro" id="IPR017871">
    <property type="entry name" value="ABC_transporter-like_CS"/>
</dbReference>
<evidence type="ECO:0000256" key="10">
    <source>
        <dbReference type="ARBA" id="ARBA00023180"/>
    </source>
</evidence>
<keyword evidence="8 12" id="KW-1133">Transmembrane helix</keyword>
<evidence type="ECO:0000256" key="1">
    <source>
        <dbReference type="ARBA" id="ARBA00004651"/>
    </source>
</evidence>
<feature type="transmembrane region" description="Helical" evidence="12">
    <location>
        <begin position="619"/>
        <end position="646"/>
    </location>
</feature>
<dbReference type="GO" id="GO:0016887">
    <property type="term" value="F:ATP hydrolysis activity"/>
    <property type="evidence" value="ECO:0007669"/>
    <property type="project" value="InterPro"/>
</dbReference>
<evidence type="ECO:0000256" key="3">
    <source>
        <dbReference type="ARBA" id="ARBA00022448"/>
    </source>
</evidence>
<keyword evidence="9 12" id="KW-0472">Membrane</keyword>
<dbReference type="InterPro" id="IPR027417">
    <property type="entry name" value="P-loop_NTPase"/>
</dbReference>
<comment type="subcellular location">
    <subcellularLocation>
        <location evidence="1">Cell membrane</location>
        <topology evidence="1">Multi-pass membrane protein</topology>
    </subcellularLocation>
</comment>
<protein>
    <submittedName>
        <fullName evidence="15">Uncharacterized protein</fullName>
    </submittedName>
</protein>
<dbReference type="GO" id="GO:0090374">
    <property type="term" value="P:oligopeptide export from mitochondrion"/>
    <property type="evidence" value="ECO:0007669"/>
    <property type="project" value="TreeGrafter"/>
</dbReference>
<gene>
    <name evidence="15" type="ORF">IEQ34_026995</name>
</gene>
<feature type="transmembrane region" description="Helical" evidence="12">
    <location>
        <begin position="193"/>
        <end position="213"/>
    </location>
</feature>
<keyword evidence="5" id="KW-0677">Repeat</keyword>
<feature type="transmembrane region" description="Helical" evidence="12">
    <location>
        <begin position="804"/>
        <end position="826"/>
    </location>
</feature>
<accession>A0AAV7FH59</accession>
<evidence type="ECO:0000313" key="16">
    <source>
        <dbReference type="Proteomes" id="UP000775213"/>
    </source>
</evidence>
<dbReference type="PROSITE" id="PS50893">
    <property type="entry name" value="ABC_TRANSPORTER_2"/>
    <property type="match status" value="2"/>
</dbReference>
<evidence type="ECO:0000256" key="11">
    <source>
        <dbReference type="SAM" id="MobiDB-lite"/>
    </source>
</evidence>
<dbReference type="CDD" id="cd18577">
    <property type="entry name" value="ABC_6TM_Pgp_ABCB1_D1_like"/>
    <property type="match status" value="1"/>
</dbReference>
<keyword evidence="7" id="KW-0067">ATP-binding</keyword>
<feature type="transmembrane region" description="Helical" evidence="12">
    <location>
        <begin position="720"/>
        <end position="739"/>
    </location>
</feature>
<keyword evidence="3" id="KW-0813">Transport</keyword>
<feature type="region of interest" description="Disordered" evidence="11">
    <location>
        <begin position="529"/>
        <end position="559"/>
    </location>
</feature>
<dbReference type="Pfam" id="PF00664">
    <property type="entry name" value="ABC_membrane"/>
    <property type="match status" value="2"/>
</dbReference>
<reference evidence="15 16" key="1">
    <citation type="journal article" date="2021" name="Hortic Res">
        <title>Chromosome-scale assembly of the Dendrobium chrysotoxum genome enhances the understanding of orchid evolution.</title>
        <authorList>
            <person name="Zhang Y."/>
            <person name="Zhang G.Q."/>
            <person name="Zhang D."/>
            <person name="Liu X.D."/>
            <person name="Xu X.Y."/>
            <person name="Sun W.H."/>
            <person name="Yu X."/>
            <person name="Zhu X."/>
            <person name="Wang Z.W."/>
            <person name="Zhao X."/>
            <person name="Zhong W.Y."/>
            <person name="Chen H."/>
            <person name="Yin W.L."/>
            <person name="Huang T."/>
            <person name="Niu S.C."/>
            <person name="Liu Z.J."/>
        </authorList>
    </citation>
    <scope>NUCLEOTIDE SEQUENCE [LARGE SCALE GENOMIC DNA]</scope>
    <source>
        <strain evidence="15">Lindl</strain>
    </source>
</reference>
<evidence type="ECO:0000256" key="2">
    <source>
        <dbReference type="ARBA" id="ARBA00007577"/>
    </source>
</evidence>
<feature type="transmembrane region" description="Helical" evidence="12">
    <location>
        <begin position="157"/>
        <end position="181"/>
    </location>
</feature>
<dbReference type="GO" id="GO:0005524">
    <property type="term" value="F:ATP binding"/>
    <property type="evidence" value="ECO:0007669"/>
    <property type="project" value="UniProtKB-KW"/>
</dbReference>
<dbReference type="InterPro" id="IPR003439">
    <property type="entry name" value="ABC_transporter-like_ATP-bd"/>
</dbReference>
<keyword evidence="6" id="KW-0547">Nucleotide-binding</keyword>
<evidence type="ECO:0000256" key="5">
    <source>
        <dbReference type="ARBA" id="ARBA00022737"/>
    </source>
</evidence>
<evidence type="ECO:0000256" key="9">
    <source>
        <dbReference type="ARBA" id="ARBA00023136"/>
    </source>
</evidence>
<feature type="domain" description="ABC transporter" evidence="13">
    <location>
        <begin position="259"/>
        <end position="495"/>
    </location>
</feature>
<dbReference type="InterPro" id="IPR011527">
    <property type="entry name" value="ABC1_TM_dom"/>
</dbReference>
<dbReference type="InterPro" id="IPR003593">
    <property type="entry name" value="AAA+_ATPase"/>
</dbReference>
<dbReference type="PANTHER" id="PTHR43394">
    <property type="entry name" value="ATP-DEPENDENT PERMEASE MDL1, MITOCHONDRIAL"/>
    <property type="match status" value="1"/>
</dbReference>
<dbReference type="CDD" id="cd18578">
    <property type="entry name" value="ABC_6TM_Pgp_ABCB1_D2_like"/>
    <property type="match status" value="1"/>
</dbReference>
<dbReference type="GO" id="GO:0005743">
    <property type="term" value="C:mitochondrial inner membrane"/>
    <property type="evidence" value="ECO:0007669"/>
    <property type="project" value="TreeGrafter"/>
</dbReference>
<dbReference type="PROSITE" id="PS50929">
    <property type="entry name" value="ABC_TM1F"/>
    <property type="match status" value="2"/>
</dbReference>
<dbReference type="SUPFAM" id="SSF90123">
    <property type="entry name" value="ABC transporter transmembrane region"/>
    <property type="match status" value="2"/>
</dbReference>
<dbReference type="PROSITE" id="PS00211">
    <property type="entry name" value="ABC_TRANSPORTER_1"/>
    <property type="match status" value="2"/>
</dbReference>
<dbReference type="InterPro" id="IPR039421">
    <property type="entry name" value="Type_1_exporter"/>
</dbReference>
<dbReference type="Gene3D" id="3.40.50.300">
    <property type="entry name" value="P-loop containing nucleotide triphosphate hydrolases"/>
    <property type="match status" value="2"/>
</dbReference>
<dbReference type="AlphaFoldDB" id="A0AAV7FH59"/>
<comment type="caution">
    <text evidence="15">The sequence shown here is derived from an EMBL/GenBank/DDBJ whole genome shotgun (WGS) entry which is preliminary data.</text>
</comment>
<evidence type="ECO:0000256" key="4">
    <source>
        <dbReference type="ARBA" id="ARBA00022692"/>
    </source>
</evidence>